<proteinExistence type="predicted"/>
<keyword evidence="4" id="KW-0560">Oxidoreductase</keyword>
<dbReference type="PANTHER" id="PTHR10851:SF3">
    <property type="entry name" value="PYRIDOXINE_PYRIDOXAMINE 5'-PHOSPHATE OXIDASE 2"/>
    <property type="match status" value="1"/>
</dbReference>
<dbReference type="Proteomes" id="UP000276603">
    <property type="component" value="Unassembled WGS sequence"/>
</dbReference>
<comment type="cofactor">
    <cofactor evidence="1">
        <name>FMN</name>
        <dbReference type="ChEBI" id="CHEBI:58210"/>
    </cofactor>
</comment>
<evidence type="ECO:0000256" key="2">
    <source>
        <dbReference type="ARBA" id="ARBA00022630"/>
    </source>
</evidence>
<comment type="caution">
    <text evidence="6">The sequence shown here is derived from an EMBL/GenBank/DDBJ whole genome shotgun (WGS) entry which is preliminary data.</text>
</comment>
<evidence type="ECO:0000313" key="7">
    <source>
        <dbReference type="Proteomes" id="UP000276603"/>
    </source>
</evidence>
<dbReference type="InterPro" id="IPR024624">
    <property type="entry name" value="Pyridox_Oxase_Alr4036_FMN-bd"/>
</dbReference>
<sequence length="181" mass="21288">MNTLFWKELTKELQNGATEKAHPFRYCTMATVGLERMPRLRTVVLRKVSEDLNISIYTDQRSKKILHIKENNRVSLLFYHPKKLVQIKIEGLADIHTKGEILEKYWKEVQPGSRKDYTTSVAPGSDISNPDAVEYLEDKNYFCVVEIEPFKIEYLKLQRPNHLRIKYSKINNSWKSDFLVP</sequence>
<keyword evidence="7" id="KW-1185">Reference proteome</keyword>
<evidence type="ECO:0000256" key="3">
    <source>
        <dbReference type="ARBA" id="ARBA00022643"/>
    </source>
</evidence>
<dbReference type="GO" id="GO:0008615">
    <property type="term" value="P:pyridoxine biosynthetic process"/>
    <property type="evidence" value="ECO:0007669"/>
    <property type="project" value="InterPro"/>
</dbReference>
<gene>
    <name evidence="6" type="ORF">D7Z94_23030</name>
</gene>
<dbReference type="Pfam" id="PF12766">
    <property type="entry name" value="Pyridox_oxase_2"/>
    <property type="match status" value="1"/>
</dbReference>
<dbReference type="GO" id="GO:0010181">
    <property type="term" value="F:FMN binding"/>
    <property type="evidence" value="ECO:0007669"/>
    <property type="project" value="InterPro"/>
</dbReference>
<dbReference type="EMBL" id="RBCJ01000005">
    <property type="protein sequence ID" value="RKN78085.1"/>
    <property type="molecule type" value="Genomic_DNA"/>
</dbReference>
<dbReference type="GO" id="GO:0004733">
    <property type="term" value="F:pyridoxamine phosphate oxidase activity"/>
    <property type="evidence" value="ECO:0007669"/>
    <property type="project" value="InterPro"/>
</dbReference>
<keyword evidence="3" id="KW-0288">FMN</keyword>
<dbReference type="SUPFAM" id="SSF50475">
    <property type="entry name" value="FMN-binding split barrel"/>
    <property type="match status" value="1"/>
</dbReference>
<feature type="domain" description="Pyridoxamine 5'-phosphate oxidase Alr4036 family FMN-binding" evidence="5">
    <location>
        <begin position="6"/>
        <end position="96"/>
    </location>
</feature>
<name>A0A3B0BX57_9FLAO</name>
<reference evidence="6 7" key="1">
    <citation type="submission" date="2018-10" db="EMBL/GenBank/DDBJ databases">
        <title>Ulvibacterium marinum gen. nov., sp. nov., a novel marine bacterium of the family Flavobacteriaceae, isolated from a culture of the green alga Ulva prolifera.</title>
        <authorList>
            <person name="Zhang Z."/>
        </authorList>
    </citation>
    <scope>NUCLEOTIDE SEQUENCE [LARGE SCALE GENOMIC DNA]</scope>
    <source>
        <strain evidence="6 7">CCMM003</strain>
    </source>
</reference>
<dbReference type="RefSeq" id="WP_120713982.1">
    <property type="nucleotide sequence ID" value="NZ_RBCJ01000005.1"/>
</dbReference>
<dbReference type="Gene3D" id="2.30.110.10">
    <property type="entry name" value="Electron Transport, Fmn-binding Protein, Chain A"/>
    <property type="match status" value="1"/>
</dbReference>
<accession>A0A3B0BX57</accession>
<keyword evidence="2" id="KW-0285">Flavoprotein</keyword>
<organism evidence="6 7">
    <name type="scientific">Ulvibacterium marinum</name>
    <dbReference type="NCBI Taxonomy" id="2419782"/>
    <lineage>
        <taxon>Bacteria</taxon>
        <taxon>Pseudomonadati</taxon>
        <taxon>Bacteroidota</taxon>
        <taxon>Flavobacteriia</taxon>
        <taxon>Flavobacteriales</taxon>
        <taxon>Flavobacteriaceae</taxon>
        <taxon>Ulvibacterium</taxon>
    </lineage>
</organism>
<evidence type="ECO:0000256" key="4">
    <source>
        <dbReference type="ARBA" id="ARBA00023002"/>
    </source>
</evidence>
<dbReference type="InterPro" id="IPR000659">
    <property type="entry name" value="Pyridox_Oxase"/>
</dbReference>
<dbReference type="OrthoDB" id="1493996at2"/>
<protein>
    <submittedName>
        <fullName evidence="6">Pyridoxamine 5'-phosphate oxidase</fullName>
    </submittedName>
</protein>
<evidence type="ECO:0000259" key="5">
    <source>
        <dbReference type="Pfam" id="PF12766"/>
    </source>
</evidence>
<dbReference type="InterPro" id="IPR012349">
    <property type="entry name" value="Split_barrel_FMN-bd"/>
</dbReference>
<dbReference type="AlphaFoldDB" id="A0A3B0BX57"/>
<evidence type="ECO:0000313" key="6">
    <source>
        <dbReference type="EMBL" id="RKN78085.1"/>
    </source>
</evidence>
<evidence type="ECO:0000256" key="1">
    <source>
        <dbReference type="ARBA" id="ARBA00001917"/>
    </source>
</evidence>
<dbReference type="PANTHER" id="PTHR10851">
    <property type="entry name" value="PYRIDOXINE-5-PHOSPHATE OXIDASE"/>
    <property type="match status" value="1"/>
</dbReference>